<comment type="subcellular location">
    <subcellularLocation>
        <location evidence="1">Nucleus</location>
    </subcellularLocation>
</comment>
<organism evidence="6 7">
    <name type="scientific">Rubroshorea leprosula</name>
    <dbReference type="NCBI Taxonomy" id="152421"/>
    <lineage>
        <taxon>Eukaryota</taxon>
        <taxon>Viridiplantae</taxon>
        <taxon>Streptophyta</taxon>
        <taxon>Embryophyta</taxon>
        <taxon>Tracheophyta</taxon>
        <taxon>Spermatophyta</taxon>
        <taxon>Magnoliopsida</taxon>
        <taxon>eudicotyledons</taxon>
        <taxon>Gunneridae</taxon>
        <taxon>Pentapetalae</taxon>
        <taxon>rosids</taxon>
        <taxon>malvids</taxon>
        <taxon>Malvales</taxon>
        <taxon>Dipterocarpaceae</taxon>
        <taxon>Rubroshorea</taxon>
    </lineage>
</organism>
<dbReference type="SUPFAM" id="SSF101936">
    <property type="entry name" value="DNA-binding pseudobarrel domain"/>
    <property type="match status" value="1"/>
</dbReference>
<keyword evidence="5" id="KW-0539">Nucleus</keyword>
<accession>A0AAV5KGQ6</accession>
<dbReference type="GO" id="GO:0003677">
    <property type="term" value="F:DNA binding"/>
    <property type="evidence" value="ECO:0007669"/>
    <property type="project" value="UniProtKB-KW"/>
</dbReference>
<gene>
    <name evidence="6" type="ORF">SLEP1_g33421</name>
</gene>
<dbReference type="GO" id="GO:0005634">
    <property type="term" value="C:nucleus"/>
    <property type="evidence" value="ECO:0007669"/>
    <property type="project" value="UniProtKB-SubCell"/>
</dbReference>
<reference evidence="6 7" key="1">
    <citation type="journal article" date="2021" name="Commun. Biol.">
        <title>The genome of Shorea leprosula (Dipterocarpaceae) highlights the ecological relevance of drought in aseasonal tropical rainforests.</title>
        <authorList>
            <person name="Ng K.K.S."/>
            <person name="Kobayashi M.J."/>
            <person name="Fawcett J.A."/>
            <person name="Hatakeyama M."/>
            <person name="Paape T."/>
            <person name="Ng C.H."/>
            <person name="Ang C.C."/>
            <person name="Tnah L.H."/>
            <person name="Lee C.T."/>
            <person name="Nishiyama T."/>
            <person name="Sese J."/>
            <person name="O'Brien M.J."/>
            <person name="Copetti D."/>
            <person name="Mohd Noor M.I."/>
            <person name="Ong R.C."/>
            <person name="Putra M."/>
            <person name="Sireger I.Z."/>
            <person name="Indrioko S."/>
            <person name="Kosugi Y."/>
            <person name="Izuno A."/>
            <person name="Isagi Y."/>
            <person name="Lee S.L."/>
            <person name="Shimizu K.K."/>
        </authorList>
    </citation>
    <scope>NUCLEOTIDE SEQUENCE [LARGE SCALE GENOMIC DNA]</scope>
    <source>
        <strain evidence="6">214</strain>
    </source>
</reference>
<evidence type="ECO:0008006" key="8">
    <source>
        <dbReference type="Google" id="ProtNLM"/>
    </source>
</evidence>
<dbReference type="EMBL" id="BPVZ01000064">
    <property type="protein sequence ID" value="GKV23719.1"/>
    <property type="molecule type" value="Genomic_DNA"/>
</dbReference>
<protein>
    <recommendedName>
        <fullName evidence="8">TF-B3 domain-containing protein</fullName>
    </recommendedName>
</protein>
<dbReference type="AlphaFoldDB" id="A0AAV5KGQ6"/>
<dbReference type="Gene3D" id="2.40.330.10">
    <property type="entry name" value="DNA-binding pseudobarrel domain"/>
    <property type="match status" value="1"/>
</dbReference>
<keyword evidence="4" id="KW-0804">Transcription</keyword>
<keyword evidence="2" id="KW-0805">Transcription regulation</keyword>
<evidence type="ECO:0000256" key="3">
    <source>
        <dbReference type="ARBA" id="ARBA00023125"/>
    </source>
</evidence>
<evidence type="ECO:0000313" key="6">
    <source>
        <dbReference type="EMBL" id="GKV23719.1"/>
    </source>
</evidence>
<sequence length="97" mass="11634">MVEIFRTYVEKSDPDRDDKILKLSGDNKEQLPTDDHQFDVRDIKDNTWRCSRRKRHGGQYYLHVDGWSRFVSTLGIKRRSTIVLRKNGDYEFEVQNN</sequence>
<evidence type="ECO:0000256" key="4">
    <source>
        <dbReference type="ARBA" id="ARBA00023163"/>
    </source>
</evidence>
<evidence type="ECO:0000256" key="2">
    <source>
        <dbReference type="ARBA" id="ARBA00023015"/>
    </source>
</evidence>
<dbReference type="InterPro" id="IPR015300">
    <property type="entry name" value="DNA-bd_pseudobarrel_sf"/>
</dbReference>
<comment type="caution">
    <text evidence="6">The sequence shown here is derived from an EMBL/GenBank/DDBJ whole genome shotgun (WGS) entry which is preliminary data.</text>
</comment>
<proteinExistence type="predicted"/>
<keyword evidence="3" id="KW-0238">DNA-binding</keyword>
<evidence type="ECO:0000256" key="1">
    <source>
        <dbReference type="ARBA" id="ARBA00004123"/>
    </source>
</evidence>
<name>A0AAV5KGQ6_9ROSI</name>
<evidence type="ECO:0000313" key="7">
    <source>
        <dbReference type="Proteomes" id="UP001054252"/>
    </source>
</evidence>
<evidence type="ECO:0000256" key="5">
    <source>
        <dbReference type="ARBA" id="ARBA00023242"/>
    </source>
</evidence>
<keyword evidence="7" id="KW-1185">Reference proteome</keyword>
<dbReference type="Proteomes" id="UP001054252">
    <property type="component" value="Unassembled WGS sequence"/>
</dbReference>